<evidence type="ECO:0000313" key="3">
    <source>
        <dbReference type="EMBL" id="QUI22454.1"/>
    </source>
</evidence>
<dbReference type="EMBL" id="CP058649">
    <property type="protein sequence ID" value="QUI22454.1"/>
    <property type="molecule type" value="Genomic_DNA"/>
</dbReference>
<gene>
    <name evidence="3" type="ORF">HZI73_09130</name>
</gene>
<dbReference type="GO" id="GO:0006508">
    <property type="term" value="P:proteolysis"/>
    <property type="evidence" value="ECO:0007669"/>
    <property type="project" value="InterPro"/>
</dbReference>
<dbReference type="CDD" id="cd06567">
    <property type="entry name" value="Peptidase_S41"/>
    <property type="match status" value="1"/>
</dbReference>
<dbReference type="RefSeq" id="WP_212697940.1">
    <property type="nucleotide sequence ID" value="NZ_CP058649.1"/>
</dbReference>
<dbReference type="Gene3D" id="3.90.226.10">
    <property type="entry name" value="2-enoyl-CoA Hydratase, Chain A, domain 1"/>
    <property type="match status" value="1"/>
</dbReference>
<organism evidence="3 4">
    <name type="scientific">Vallitalea pronyensis</name>
    <dbReference type="NCBI Taxonomy" id="1348613"/>
    <lineage>
        <taxon>Bacteria</taxon>
        <taxon>Bacillati</taxon>
        <taxon>Bacillota</taxon>
        <taxon>Clostridia</taxon>
        <taxon>Lachnospirales</taxon>
        <taxon>Vallitaleaceae</taxon>
        <taxon>Vallitalea</taxon>
    </lineage>
</organism>
<evidence type="ECO:0000259" key="2">
    <source>
        <dbReference type="SMART" id="SM00245"/>
    </source>
</evidence>
<keyword evidence="1" id="KW-0732">Signal</keyword>
<dbReference type="GO" id="GO:0008236">
    <property type="term" value="F:serine-type peptidase activity"/>
    <property type="evidence" value="ECO:0007669"/>
    <property type="project" value="InterPro"/>
</dbReference>
<dbReference type="AlphaFoldDB" id="A0A8J8SGJ4"/>
<dbReference type="GO" id="GO:0007165">
    <property type="term" value="P:signal transduction"/>
    <property type="evidence" value="ECO:0007669"/>
    <property type="project" value="TreeGrafter"/>
</dbReference>
<dbReference type="Proteomes" id="UP000683246">
    <property type="component" value="Chromosome"/>
</dbReference>
<dbReference type="PANTHER" id="PTHR32060:SF30">
    <property type="entry name" value="CARBOXY-TERMINAL PROCESSING PROTEASE CTPA"/>
    <property type="match status" value="1"/>
</dbReference>
<dbReference type="KEGG" id="vpy:HZI73_09130"/>
<dbReference type="SUPFAM" id="SSF52096">
    <property type="entry name" value="ClpP/crotonase"/>
    <property type="match status" value="1"/>
</dbReference>
<dbReference type="PANTHER" id="PTHR32060">
    <property type="entry name" value="TAIL-SPECIFIC PROTEASE"/>
    <property type="match status" value="1"/>
</dbReference>
<evidence type="ECO:0000313" key="4">
    <source>
        <dbReference type="Proteomes" id="UP000683246"/>
    </source>
</evidence>
<protein>
    <recommendedName>
        <fullName evidence="2">Tail specific protease domain-containing protein</fullName>
    </recommendedName>
</protein>
<name>A0A8J8SGJ4_9FIRM</name>
<proteinExistence type="predicted"/>
<dbReference type="SMART" id="SM00245">
    <property type="entry name" value="TSPc"/>
    <property type="match status" value="1"/>
</dbReference>
<dbReference type="InterPro" id="IPR029045">
    <property type="entry name" value="ClpP/crotonase-like_dom_sf"/>
</dbReference>
<dbReference type="Pfam" id="PF03572">
    <property type="entry name" value="Peptidase_S41"/>
    <property type="match status" value="1"/>
</dbReference>
<dbReference type="GO" id="GO:0004175">
    <property type="term" value="F:endopeptidase activity"/>
    <property type="evidence" value="ECO:0007669"/>
    <property type="project" value="TreeGrafter"/>
</dbReference>
<reference evidence="3" key="1">
    <citation type="submission" date="2020-07" db="EMBL/GenBank/DDBJ databases">
        <title>Vallitalea pronyensis genome.</title>
        <authorList>
            <person name="Postec A."/>
        </authorList>
    </citation>
    <scope>NUCLEOTIDE SEQUENCE</scope>
    <source>
        <strain evidence="3">FatNI3</strain>
    </source>
</reference>
<dbReference type="GO" id="GO:0030288">
    <property type="term" value="C:outer membrane-bounded periplasmic space"/>
    <property type="evidence" value="ECO:0007669"/>
    <property type="project" value="TreeGrafter"/>
</dbReference>
<evidence type="ECO:0000256" key="1">
    <source>
        <dbReference type="SAM" id="SignalP"/>
    </source>
</evidence>
<accession>A0A8J8SGJ4</accession>
<feature type="domain" description="Tail specific protease" evidence="2">
    <location>
        <begin position="219"/>
        <end position="431"/>
    </location>
</feature>
<feature type="chain" id="PRO_5035273645" description="Tail specific protease domain-containing protein" evidence="1">
    <location>
        <begin position="24"/>
        <end position="586"/>
    </location>
</feature>
<feature type="signal peptide" evidence="1">
    <location>
        <begin position="1"/>
        <end position="23"/>
    </location>
</feature>
<keyword evidence="4" id="KW-1185">Reference proteome</keyword>
<sequence>MKRIMTLMLILMMSLNMYAPAYAKENDQQIENKRLSVKQLHEDFEHLTKTLEEVHPNLYASYGKNKLESQRLNIKKQLSQPMTILEYYTLIAPFISLVQDGHTSIVRPKALINQAIEDSKVFPLVTEIRDNKMYVIGCLENHIILPLGAEITAIEDIHVKEIITTLKKYVVGTRDAYREGQLEEALYDLLWLHYHVEDTFHVTYKWKGKVNHKKITGVSKDMVDRYFKSKFNDQKTYTYRILNNDICYLDINRFKEPYAFEGFLKDMFQTMKDKHIDNLIVDIRDNPGGVDRLGTELISHLYDKPFSQVSRVDIKVSEQTNSAYGKIGDILSQKPKMVFNQHLSNTFDGRLCLLTNRNSFSAASMFASAIKDYHLGIVIGEETGGLATQYGNIYFFNLPHSQLKVCVSSKYIVRPNGEETKRGVQPHYQVTQSVKDRINHQDTVLAFAKDYLYHEYDKEYNQLGYNVGEAFTYIKLDHSDYQTSIEAIYTMYDTYQYDLIYDMLSDDNQKIIPKDMMKAFIDERNKELSQFGGYQKITLSEGWGIKEDETLIRYAFKGYLVYEKKTIPFEILLDETKRIESDKIDI</sequence>
<dbReference type="InterPro" id="IPR005151">
    <property type="entry name" value="Tail-specific_protease"/>
</dbReference>